<accession>A0AAD5V3Y1</accession>
<comment type="caution">
    <text evidence="2">The sequence shown here is derived from an EMBL/GenBank/DDBJ whole genome shotgun (WGS) entry which is preliminary data.</text>
</comment>
<keyword evidence="3" id="KW-1185">Reference proteome</keyword>
<proteinExistence type="predicted"/>
<dbReference type="EMBL" id="JANAWD010000152">
    <property type="protein sequence ID" value="KAJ3485476.1"/>
    <property type="molecule type" value="Genomic_DNA"/>
</dbReference>
<dbReference type="SUPFAM" id="SSF52047">
    <property type="entry name" value="RNI-like"/>
    <property type="match status" value="1"/>
</dbReference>
<protein>
    <submittedName>
        <fullName evidence="2">Uncharacterized protein</fullName>
    </submittedName>
</protein>
<name>A0AAD5V3Y1_9APHY</name>
<organism evidence="2 3">
    <name type="scientific">Meripilus lineatus</name>
    <dbReference type="NCBI Taxonomy" id="2056292"/>
    <lineage>
        <taxon>Eukaryota</taxon>
        <taxon>Fungi</taxon>
        <taxon>Dikarya</taxon>
        <taxon>Basidiomycota</taxon>
        <taxon>Agaricomycotina</taxon>
        <taxon>Agaricomycetes</taxon>
        <taxon>Polyporales</taxon>
        <taxon>Meripilaceae</taxon>
        <taxon>Meripilus</taxon>
    </lineage>
</organism>
<evidence type="ECO:0000313" key="2">
    <source>
        <dbReference type="EMBL" id="KAJ3485476.1"/>
    </source>
</evidence>
<feature type="region of interest" description="Disordered" evidence="1">
    <location>
        <begin position="1"/>
        <end position="22"/>
    </location>
</feature>
<gene>
    <name evidence="2" type="ORF">NLI96_g4924</name>
</gene>
<evidence type="ECO:0000256" key="1">
    <source>
        <dbReference type="SAM" id="MobiDB-lite"/>
    </source>
</evidence>
<feature type="region of interest" description="Disordered" evidence="1">
    <location>
        <begin position="390"/>
        <end position="454"/>
    </location>
</feature>
<dbReference type="Proteomes" id="UP001212997">
    <property type="component" value="Unassembled WGS sequence"/>
</dbReference>
<sequence>MSSIRPTLGTQIGPSGHLQSSSGSRGVWLEEWKPPSRVAFPRRPTIRNFLNSWSERITPRPDFIQIIFNIHGPSDQNDSEKIASDIRDVLFKYPSLAELRLFLVDDPANIMRSNGRIIDLPPNENLKYLTLIPRPGARWPSVEYFLRTVMVGFPNYGRPPVYPNIECLTIGPPQEQRRSNLGHEHHLLTILECPNLLRLHLWGVSIDGLPRDPPQSRLEYIEFSHQVNKETVSYVLRSASCSLRVLAIATDYWPSDLNMRRIFPSERLRKLDLLYIPISLVADIIVQFTFSATIEHISIQTCLDLDEDDLMQDTPTKDFLAPLIIAFRQGKRGYASLFTVEIFIECYEGEDRDYSAPLTNPSRYLGTARLFEGLIEAVSDYATGSDAVIRRKRDGASHPERGRRTIPVRRPEPDTSRTTGEQNLNRGGGDTQEATRDTRRPGEASMASRTYQARRHDQGLDYDIRFREFTIVHSPMCHPNFLDE</sequence>
<evidence type="ECO:0000313" key="3">
    <source>
        <dbReference type="Proteomes" id="UP001212997"/>
    </source>
</evidence>
<dbReference type="AlphaFoldDB" id="A0AAD5V3Y1"/>
<feature type="compositionally biased region" description="Basic and acidic residues" evidence="1">
    <location>
        <begin position="394"/>
        <end position="415"/>
    </location>
</feature>
<feature type="compositionally biased region" description="Basic and acidic residues" evidence="1">
    <location>
        <begin position="433"/>
        <end position="442"/>
    </location>
</feature>
<feature type="compositionally biased region" description="Polar residues" evidence="1">
    <location>
        <begin position="416"/>
        <end position="425"/>
    </location>
</feature>
<reference evidence="2" key="1">
    <citation type="submission" date="2022-07" db="EMBL/GenBank/DDBJ databases">
        <title>Genome Sequence of Physisporinus lineatus.</title>
        <authorList>
            <person name="Buettner E."/>
        </authorList>
    </citation>
    <scope>NUCLEOTIDE SEQUENCE</scope>
    <source>
        <strain evidence="2">VT162</strain>
    </source>
</reference>